<dbReference type="EMBL" id="LR865365">
    <property type="protein sequence ID" value="CAD2085029.1"/>
    <property type="molecule type" value="Genomic_DNA"/>
</dbReference>
<feature type="chain" id="PRO_5027632464" evidence="1">
    <location>
        <begin position="26"/>
        <end position="267"/>
    </location>
</feature>
<gene>
    <name evidence="2" type="ORF">PVLDE_0300050</name>
</gene>
<dbReference type="SUPFAM" id="SSF55961">
    <property type="entry name" value="Bet v1-like"/>
    <property type="match status" value="1"/>
</dbReference>
<proteinExistence type="predicted"/>
<accession>A0A6V7RTU0</accession>
<dbReference type="NCBIfam" id="TIGR01599">
    <property type="entry name" value="PYST-A"/>
    <property type="match status" value="1"/>
</dbReference>
<name>A0A6V7RTU0_PLAVN</name>
<organism evidence="2 3">
    <name type="scientific">Plasmodium vinckei lentum</name>
    <dbReference type="NCBI Taxonomy" id="138297"/>
    <lineage>
        <taxon>Eukaryota</taxon>
        <taxon>Sar</taxon>
        <taxon>Alveolata</taxon>
        <taxon>Apicomplexa</taxon>
        <taxon>Aconoidasida</taxon>
        <taxon>Haemosporida</taxon>
        <taxon>Plasmodiidae</taxon>
        <taxon>Plasmodium</taxon>
        <taxon>Plasmodium (Vinckeia)</taxon>
    </lineage>
</organism>
<evidence type="ECO:0000313" key="2">
    <source>
        <dbReference type="EMBL" id="CAD2085029.1"/>
    </source>
</evidence>
<dbReference type="Proteomes" id="UP000515308">
    <property type="component" value="Chromosome PVLDE_03"/>
</dbReference>
<dbReference type="InterPro" id="IPR006486">
    <property type="entry name" value="PYST_A"/>
</dbReference>
<protein>
    <submittedName>
        <fullName evidence="2">Fam-a protein</fullName>
    </submittedName>
</protein>
<keyword evidence="1" id="KW-0732">Signal</keyword>
<sequence length="267" mass="30726">MNKFYTQIALFLLTIFVYANNKALAAEIEPEEDATPKTTDRCLTSEEIYEENKHLLCTDPEEIKNAEKLMSEALSHLKYHAVNKNGYKPFGNNPFTKTYYFKKMQKDRTHVDKIQFTIRDSDKYTELIDKLWDPNHGKSFNTYSVKRKIIRVYSPNLVLIQQRYKSSILGSEKYFYALAAKFDVSKDTTAIVMTTPDINDHNPSGKKLKNKIIENANLFKTDVDSEDDIREGKLSKTFVNVAGYIIQKKDKCVDATFVGSINGHSFV</sequence>
<reference evidence="2 3" key="1">
    <citation type="submission" date="2020-08" db="EMBL/GenBank/DDBJ databases">
        <authorList>
            <person name="Ramaprasad A."/>
        </authorList>
    </citation>
    <scope>NUCLEOTIDE SEQUENCE [LARGE SCALE GENOMIC DNA]</scope>
</reference>
<dbReference type="AlphaFoldDB" id="A0A6V7RTU0"/>
<feature type="signal peptide" evidence="1">
    <location>
        <begin position="1"/>
        <end position="25"/>
    </location>
</feature>
<evidence type="ECO:0000313" key="3">
    <source>
        <dbReference type="Proteomes" id="UP000515308"/>
    </source>
</evidence>
<dbReference type="VEuPathDB" id="PlasmoDB:PVLDE_0300050"/>
<evidence type="ECO:0000256" key="1">
    <source>
        <dbReference type="SAM" id="SignalP"/>
    </source>
</evidence>